<reference evidence="1" key="1">
    <citation type="submission" date="2023-04" db="EMBL/GenBank/DDBJ databases">
        <title>Ambrosiozyma monospora NBRC 10751.</title>
        <authorList>
            <person name="Ichikawa N."/>
            <person name="Sato H."/>
            <person name="Tonouchi N."/>
        </authorList>
    </citation>
    <scope>NUCLEOTIDE SEQUENCE</scope>
    <source>
        <strain evidence="1">NBRC 10751</strain>
    </source>
</reference>
<organism evidence="1 2">
    <name type="scientific">Ambrosiozyma monospora</name>
    <name type="common">Yeast</name>
    <name type="synonym">Endomycopsis monosporus</name>
    <dbReference type="NCBI Taxonomy" id="43982"/>
    <lineage>
        <taxon>Eukaryota</taxon>
        <taxon>Fungi</taxon>
        <taxon>Dikarya</taxon>
        <taxon>Ascomycota</taxon>
        <taxon>Saccharomycotina</taxon>
        <taxon>Pichiomycetes</taxon>
        <taxon>Pichiales</taxon>
        <taxon>Pichiaceae</taxon>
        <taxon>Ambrosiozyma</taxon>
    </lineage>
</organism>
<dbReference type="EMBL" id="BSXS01003571">
    <property type="protein sequence ID" value="GME81545.1"/>
    <property type="molecule type" value="Genomic_DNA"/>
</dbReference>
<sequence length="199" mass="23498">MPPPLCRPEDYIPPRLTEAQKTKLQDQMWAIFNALTTYVDPESHRRLATIFMSKPVKRLYPDYYVIIQHPLAFDHVRRRIQKCNYYELREYLFDVHLIFANARVYNQEGSVIFNDSWKLEKLALKMYKEFMTEEKDDGVEPIKSGYPEEKEKGVLDFKEFDQKFGLVRKKLPSEIAAEELKKKAAEAAAATEKEEVKKE</sequence>
<evidence type="ECO:0000313" key="2">
    <source>
        <dbReference type="Proteomes" id="UP001165064"/>
    </source>
</evidence>
<comment type="caution">
    <text evidence="1">The sequence shown here is derived from an EMBL/GenBank/DDBJ whole genome shotgun (WGS) entry which is preliminary data.</text>
</comment>
<proteinExistence type="predicted"/>
<dbReference type="Proteomes" id="UP001165064">
    <property type="component" value="Unassembled WGS sequence"/>
</dbReference>
<accession>A0ACB5T4P7</accession>
<gene>
    <name evidence="1" type="ORF">Amon02_000501100</name>
</gene>
<keyword evidence="2" id="KW-1185">Reference proteome</keyword>
<name>A0ACB5T4P7_AMBMO</name>
<evidence type="ECO:0000313" key="1">
    <source>
        <dbReference type="EMBL" id="GME81545.1"/>
    </source>
</evidence>
<protein>
    <submittedName>
        <fullName evidence="1">Unnamed protein product</fullName>
    </submittedName>
</protein>